<dbReference type="OrthoDB" id="500893at2"/>
<feature type="domain" description="3'-5' exonuclease" evidence="4">
    <location>
        <begin position="20"/>
        <end position="225"/>
    </location>
</feature>
<dbReference type="InterPro" id="IPR001098">
    <property type="entry name" value="DNA-dir_DNA_pol_A_palm_dom"/>
</dbReference>
<dbReference type="GO" id="GO:0006302">
    <property type="term" value="P:double-strand break repair"/>
    <property type="evidence" value="ECO:0007669"/>
    <property type="project" value="TreeGrafter"/>
</dbReference>
<gene>
    <name evidence="5" type="ORF">MC7420_4231</name>
</gene>
<dbReference type="AlphaFoldDB" id="B4VVC4"/>
<dbReference type="InterPro" id="IPR043502">
    <property type="entry name" value="DNA/RNA_pol_sf"/>
</dbReference>
<dbReference type="HOGENOM" id="CLU_391680_0_0_3"/>
<keyword evidence="5" id="KW-0540">Nuclease</keyword>
<dbReference type="GO" id="GO:0006261">
    <property type="term" value="P:DNA-templated DNA replication"/>
    <property type="evidence" value="ECO:0007669"/>
    <property type="project" value="InterPro"/>
</dbReference>
<dbReference type="InterPro" id="IPR012337">
    <property type="entry name" value="RNaseH-like_sf"/>
</dbReference>
<proteinExistence type="inferred from homology"/>
<evidence type="ECO:0000313" key="5">
    <source>
        <dbReference type="EMBL" id="EDX74246.1"/>
    </source>
</evidence>
<dbReference type="Pfam" id="PF01612">
    <property type="entry name" value="DNA_pol_A_exo1"/>
    <property type="match status" value="1"/>
</dbReference>
<dbReference type="STRING" id="118168.MC7420_4231"/>
<evidence type="ECO:0000313" key="6">
    <source>
        <dbReference type="Proteomes" id="UP000003835"/>
    </source>
</evidence>
<reference evidence="5 6" key="1">
    <citation type="submission" date="2008-07" db="EMBL/GenBank/DDBJ databases">
        <authorList>
            <person name="Tandeau de Marsac N."/>
            <person name="Ferriera S."/>
            <person name="Johnson J."/>
            <person name="Kravitz S."/>
            <person name="Beeson K."/>
            <person name="Sutton G."/>
            <person name="Rogers Y.-H."/>
            <person name="Friedman R."/>
            <person name="Frazier M."/>
            <person name="Venter J.C."/>
        </authorList>
    </citation>
    <scope>NUCLEOTIDE SEQUENCE [LARGE SCALE GENOMIC DNA]</scope>
    <source>
        <strain evidence="5 6">PCC 7420</strain>
    </source>
</reference>
<evidence type="ECO:0000256" key="2">
    <source>
        <dbReference type="ARBA" id="ARBA00020311"/>
    </source>
</evidence>
<dbReference type="InterPro" id="IPR002298">
    <property type="entry name" value="DNA_polymerase_A"/>
</dbReference>
<dbReference type="SMART" id="SM00474">
    <property type="entry name" value="35EXOc"/>
    <property type="match status" value="1"/>
</dbReference>
<organism evidence="5 6">
    <name type="scientific">Coleofasciculus chthonoplastes PCC 7420</name>
    <dbReference type="NCBI Taxonomy" id="118168"/>
    <lineage>
        <taxon>Bacteria</taxon>
        <taxon>Bacillati</taxon>
        <taxon>Cyanobacteriota</taxon>
        <taxon>Cyanophyceae</taxon>
        <taxon>Coleofasciculales</taxon>
        <taxon>Coleofasciculaceae</taxon>
        <taxon>Coleofasciculus</taxon>
    </lineage>
</organism>
<keyword evidence="6" id="KW-1185">Reference proteome</keyword>
<dbReference type="SUPFAM" id="SSF53098">
    <property type="entry name" value="Ribonuclease H-like"/>
    <property type="match status" value="1"/>
</dbReference>
<evidence type="ECO:0000256" key="3">
    <source>
        <dbReference type="SAM" id="MobiDB-lite"/>
    </source>
</evidence>
<feature type="compositionally biased region" description="Pro residues" evidence="3">
    <location>
        <begin position="373"/>
        <end position="382"/>
    </location>
</feature>
<dbReference type="GO" id="GO:0003677">
    <property type="term" value="F:DNA binding"/>
    <property type="evidence" value="ECO:0007669"/>
    <property type="project" value="InterPro"/>
</dbReference>
<evidence type="ECO:0000256" key="1">
    <source>
        <dbReference type="ARBA" id="ARBA00007705"/>
    </source>
</evidence>
<dbReference type="Gene3D" id="3.30.420.10">
    <property type="entry name" value="Ribonuclease H-like superfamily/Ribonuclease H"/>
    <property type="match status" value="1"/>
</dbReference>
<evidence type="ECO:0000259" key="4">
    <source>
        <dbReference type="SMART" id="SM00474"/>
    </source>
</evidence>
<sequence length="704" mass="79617">MTQFYQYKLNLFPEASRQDNIIGLENQGLNQAIGLFQQSPRFGFDLETFSRASTPAIAPETGEIRLIQIAIEQPAVQVIVIDLGWTAKERSRIHQKLESLGFWTTLQERLANPQVEVVGHSLDFEQRWMLAKYNFPIRNLRDTKLMSQVYWAGLDPWLLKQHGKPHSLESVCLRLGISIDKSRQTSDWGWGDLGNGQLSNNQFNYAANDASITIKVHDLLEPRLKEIGVWTSYLIECAASPAFAQMSHYGMPVDEGVLADVTVAYEAAYQSLVEQLGGTFSECLPHLYSPKKLIALINRRFRVTLKSANVDDLSKLWGIPEVRLISVIKTTKTYVDYLHSIQAQVRNGFVRGKYTQINRKGFGRSSCSEPNLQNPPSPTTFPPELTPYNLPPIRSVFRTHSGCIGVWCDASKLHARVATQASLDPELIARFNSPHGDIFCTIAEKLSQLEGMGSDWTEENIRRWTLDKHHANYAQASRLRAMSKSVHYGSQNLQGWRTLQKTIRTKSGIVLSDESAKNSIKAWRQTYKVLASFQHSIVEKANHDLPSVLGMHLIQSRSKFGLGYVRCLTGRGVFLPKWRQNVEDGREPKIEGKWKKFNGLYSTLVSVKSPDANAAYWTMCEADIIKTFLAYCVAAFDAYPEWEAWVGNCCHDEADIFGKEEFGVEIASAVQMAMERAMRIVIKDIPVSEDECPERLLGNCWTDK</sequence>
<dbReference type="PANTHER" id="PTHR10133">
    <property type="entry name" value="DNA POLYMERASE I"/>
    <property type="match status" value="1"/>
</dbReference>
<feature type="region of interest" description="Disordered" evidence="3">
    <location>
        <begin position="363"/>
        <end position="382"/>
    </location>
</feature>
<comment type="similarity">
    <text evidence="1">Belongs to the DNA polymerase type-A family.</text>
</comment>
<keyword evidence="5" id="KW-0269">Exonuclease</keyword>
<protein>
    <recommendedName>
        <fullName evidence="2">DNA polymerase I</fullName>
    </recommendedName>
</protein>
<dbReference type="PANTHER" id="PTHR10133:SF62">
    <property type="entry name" value="DNA POLYMERASE THETA"/>
    <property type="match status" value="1"/>
</dbReference>
<dbReference type="eggNOG" id="COG0749">
    <property type="taxonomic scope" value="Bacteria"/>
</dbReference>
<dbReference type="InterPro" id="IPR036397">
    <property type="entry name" value="RNaseH_sf"/>
</dbReference>
<dbReference type="Proteomes" id="UP000003835">
    <property type="component" value="Unassembled WGS sequence"/>
</dbReference>
<dbReference type="InterPro" id="IPR002562">
    <property type="entry name" value="3'-5'_exonuclease_dom"/>
</dbReference>
<dbReference type="RefSeq" id="WP_006102551.1">
    <property type="nucleotide sequence ID" value="NZ_DS989854.1"/>
</dbReference>
<dbReference type="SUPFAM" id="SSF56672">
    <property type="entry name" value="DNA/RNA polymerases"/>
    <property type="match status" value="1"/>
</dbReference>
<dbReference type="GO" id="GO:0003887">
    <property type="term" value="F:DNA-directed DNA polymerase activity"/>
    <property type="evidence" value="ECO:0007669"/>
    <property type="project" value="InterPro"/>
</dbReference>
<keyword evidence="5" id="KW-0378">Hydrolase</keyword>
<dbReference type="EMBL" id="DS989854">
    <property type="protein sequence ID" value="EDX74246.1"/>
    <property type="molecule type" value="Genomic_DNA"/>
</dbReference>
<dbReference type="Pfam" id="PF00476">
    <property type="entry name" value="DNA_pol_A"/>
    <property type="match status" value="1"/>
</dbReference>
<dbReference type="GO" id="GO:0008408">
    <property type="term" value="F:3'-5' exonuclease activity"/>
    <property type="evidence" value="ECO:0007669"/>
    <property type="project" value="InterPro"/>
</dbReference>
<dbReference type="Gene3D" id="1.10.150.20">
    <property type="entry name" value="5' to 3' exonuclease, C-terminal subdomain"/>
    <property type="match status" value="1"/>
</dbReference>
<accession>B4VVC4</accession>
<name>B4VVC4_9CYAN</name>
<dbReference type="Gene3D" id="3.30.70.370">
    <property type="match status" value="1"/>
</dbReference>